<dbReference type="InterPro" id="IPR032675">
    <property type="entry name" value="LRR_dom_sf"/>
</dbReference>
<feature type="compositionally biased region" description="Low complexity" evidence="4">
    <location>
        <begin position="1115"/>
        <end position="1135"/>
    </location>
</feature>
<dbReference type="EMBL" id="JALJOR010000015">
    <property type="protein sequence ID" value="KAK9805480.1"/>
    <property type="molecule type" value="Genomic_DNA"/>
</dbReference>
<evidence type="ECO:0000256" key="3">
    <source>
        <dbReference type="ARBA" id="ARBA00022729"/>
    </source>
</evidence>
<sequence>MRDNSLTGTLPDEMLQLQLLTDLWLSQNQLAGALNDVASLPNIRRVLLARNGFTGAIPATLPTSTVEVLDLGSNFLTGTLPAGWHQAQNLRRINLAGNAIRGTIPVPSLSEALSNTEAGSSNMDAILNEMLPAITAVRSMQQGTLDLLLDSNQLTGTIGPGLAMLPLSNLRVSGNKLSGSLPSTFLSMPFIRTLDVHMNELTGTLPAAVHALELEILDLAGNAISGSIPAQLAECKALGVIDVSFNQLTGALPQSFVQLQDLSTLTTIGNRLSNGAQKSASGYNLPDWLTFDMSGGRAGGFIFYQEQLICYDVVANFTLLPMLYGVNVDPSYFDFQNCACTTGYDFNRGTNGRISCDLHVMGVMEGFNGWKNVGIPVEIVTLLAMVATFLLMRWRMPGKRVLSQSKARAAEQEQTTLVLSDIEGLAELTNWNATAMRSALLIHDRMIRSLLSKYRGHEESAENGTFAIVFAEATDAVAWCLATQQALLDARWPHQLQHHEHTRPLMASQLAEAEAADQSTDLIPAALDLSHMSMQPGKFQTADQASGDESDLDDIGFTRKKRLQWDAELEHTAEDTIKAEKKEVDTLLFSGLRVRMCVVTGRKDKPDKANRVALAKPTDQYNTLLKAALAIADVSHGGQVMVDAPTFSCINHCLTDIAVIVPQGPRGRGNDDGSRKRRVSLSTQMPDPRLIAAEPAARSNSWSPAPRTKSVESARSKSSFGLGDRVVSRVLSALLRHTSHTSQGSAGNHAEQPSSEGNREGITVVDMGLHQLARSTEPQQLHQILVPGILDRARHLPPLMSVKQLSPGYFDAPLARESPLSASSTYQPTKPVTMVFTLMDKLAQMKLENPGAAAIALALYRDCLRKTLAGRGVECQELDGSFMLVFHNVTDAIQFCILAQEALLAVAWGSAVLSLSACRPAISETTHQVVFQGPRARMGIYEGIPTKVTPHSTTGRADYFGPLVNRCARICNASAQGGQILTNWEAVRRAVKHWAPEATLEPPEEGQAPVTISAVYLKRNAQAMARLSGRTSLEASSLLSALEAWQRASQEGGKQGNQDRNLTDDDEVRVVAPTTFLLPDGWMPLSPKESLSIDGANGSPRTTIMSVDHGRLMGASSASPVESPSSPKEAKPLAAQNPVVSGAEQGSAAAVSPRDGKPLGLEAVAQRSALPGEEGAPASGSIVAASMRGPSSSFNFAADKGNASMRGPSSSFNFAADKGNAAAAAAAAAAPRNTRSSFSFQPPVNHLESSLYTHSQPIAQSELLAGIMTISNTEDAQNRASVEIGKSNRSSNEGPQADDEAPLRRKYSRRASLDSKRRSMAQMAGISHQGSGSSTHAHSLDRSQDAWRGITHLHIHHAGRFKVKGVKEEFTLMQINSDRLAGRAFPTMVTGKAQLMKPPQGLKYTLVFEDNVEHMRVMMGDDDDSDDGINI</sequence>
<keyword evidence="3" id="KW-0732">Signal</keyword>
<evidence type="ECO:0000256" key="1">
    <source>
        <dbReference type="ARBA" id="ARBA00004167"/>
    </source>
</evidence>
<feature type="region of interest" description="Disordered" evidence="4">
    <location>
        <begin position="738"/>
        <end position="758"/>
    </location>
</feature>
<organism evidence="5 6">
    <name type="scientific">[Myrmecia] bisecta</name>
    <dbReference type="NCBI Taxonomy" id="41462"/>
    <lineage>
        <taxon>Eukaryota</taxon>
        <taxon>Viridiplantae</taxon>
        <taxon>Chlorophyta</taxon>
        <taxon>core chlorophytes</taxon>
        <taxon>Trebouxiophyceae</taxon>
        <taxon>Trebouxiales</taxon>
        <taxon>Trebouxiaceae</taxon>
        <taxon>Myrmecia</taxon>
    </lineage>
</organism>
<reference evidence="5 6" key="1">
    <citation type="journal article" date="2024" name="Nat. Commun.">
        <title>Phylogenomics reveals the evolutionary origins of lichenization in chlorophyte algae.</title>
        <authorList>
            <person name="Puginier C."/>
            <person name="Libourel C."/>
            <person name="Otte J."/>
            <person name="Skaloud P."/>
            <person name="Haon M."/>
            <person name="Grisel S."/>
            <person name="Petersen M."/>
            <person name="Berrin J.G."/>
            <person name="Delaux P.M."/>
            <person name="Dal Grande F."/>
            <person name="Keller J."/>
        </authorList>
    </citation>
    <scope>NUCLEOTIDE SEQUENCE [LARGE SCALE GENOMIC DNA]</scope>
    <source>
        <strain evidence="5 6">SAG 2043</strain>
    </source>
</reference>
<accession>A0AAW1P5U3</accession>
<gene>
    <name evidence="5" type="ORF">WJX72_000629</name>
</gene>
<dbReference type="InterPro" id="IPR001611">
    <property type="entry name" value="Leu-rich_rpt"/>
</dbReference>
<feature type="region of interest" description="Disordered" evidence="4">
    <location>
        <begin position="1275"/>
        <end position="1342"/>
    </location>
</feature>
<feature type="compositionally biased region" description="Polar residues" evidence="4">
    <location>
        <begin position="740"/>
        <end position="756"/>
    </location>
</feature>
<keyword evidence="6" id="KW-1185">Reference proteome</keyword>
<evidence type="ECO:0000313" key="6">
    <source>
        <dbReference type="Proteomes" id="UP001489004"/>
    </source>
</evidence>
<comment type="caution">
    <text evidence="5">The sequence shown here is derived from an EMBL/GenBank/DDBJ whole genome shotgun (WGS) entry which is preliminary data.</text>
</comment>
<proteinExistence type="predicted"/>
<evidence type="ECO:0000256" key="4">
    <source>
        <dbReference type="SAM" id="MobiDB-lite"/>
    </source>
</evidence>
<dbReference type="SUPFAM" id="SSF52058">
    <property type="entry name" value="L domain-like"/>
    <property type="match status" value="1"/>
</dbReference>
<dbReference type="InterPro" id="IPR051716">
    <property type="entry name" value="Plant_RL_S/T_kinase"/>
</dbReference>
<name>A0AAW1P5U3_9CHLO</name>
<evidence type="ECO:0000313" key="5">
    <source>
        <dbReference type="EMBL" id="KAK9805480.1"/>
    </source>
</evidence>
<dbReference type="Proteomes" id="UP001489004">
    <property type="component" value="Unassembled WGS sequence"/>
</dbReference>
<dbReference type="GO" id="GO:0005930">
    <property type="term" value="C:axoneme"/>
    <property type="evidence" value="ECO:0007669"/>
    <property type="project" value="UniProtKB-SubCell"/>
</dbReference>
<evidence type="ECO:0000256" key="2">
    <source>
        <dbReference type="ARBA" id="ARBA00004430"/>
    </source>
</evidence>
<feature type="region of interest" description="Disordered" evidence="4">
    <location>
        <begin position="1114"/>
        <end position="1157"/>
    </location>
</feature>
<dbReference type="Gene3D" id="3.80.10.10">
    <property type="entry name" value="Ribonuclease Inhibitor"/>
    <property type="match status" value="2"/>
</dbReference>
<protein>
    <recommendedName>
        <fullName evidence="7">Adenylate cyclase</fullName>
    </recommendedName>
</protein>
<feature type="region of interest" description="Disordered" evidence="4">
    <location>
        <begin position="662"/>
        <end position="718"/>
    </location>
</feature>
<feature type="compositionally biased region" description="Polar residues" evidence="4">
    <location>
        <begin position="1328"/>
        <end position="1337"/>
    </location>
</feature>
<dbReference type="Pfam" id="PF00560">
    <property type="entry name" value="LRR_1"/>
    <property type="match status" value="1"/>
</dbReference>
<dbReference type="PANTHER" id="PTHR48053">
    <property type="entry name" value="LEUCINE RICH REPEAT FAMILY PROTEIN, EXPRESSED"/>
    <property type="match status" value="1"/>
</dbReference>
<evidence type="ECO:0008006" key="7">
    <source>
        <dbReference type="Google" id="ProtNLM"/>
    </source>
</evidence>
<dbReference type="InterPro" id="IPR029787">
    <property type="entry name" value="Nucleotide_cyclase"/>
</dbReference>
<comment type="subcellular location">
    <subcellularLocation>
        <location evidence="2">Cytoplasm</location>
        <location evidence="2">Cytoskeleton</location>
        <location evidence="2">Cilium axoneme</location>
    </subcellularLocation>
    <subcellularLocation>
        <location evidence="1">Membrane</location>
        <topology evidence="1">Single-pass membrane protein</topology>
    </subcellularLocation>
</comment>
<dbReference type="GO" id="GO:0016020">
    <property type="term" value="C:membrane"/>
    <property type="evidence" value="ECO:0007669"/>
    <property type="project" value="UniProtKB-SubCell"/>
</dbReference>
<dbReference type="SUPFAM" id="SSF55073">
    <property type="entry name" value="Nucleotide cyclase"/>
    <property type="match status" value="2"/>
</dbReference>
<dbReference type="Gene3D" id="3.30.70.1230">
    <property type="entry name" value="Nucleotide cyclase"/>
    <property type="match status" value="2"/>
</dbReference>
<dbReference type="PANTHER" id="PTHR48053:SF126">
    <property type="entry name" value="MDIS1-INTERACTING RECEPTOR LIKE KINASE 2-LIKE ISOFORM X1"/>
    <property type="match status" value="1"/>
</dbReference>